<dbReference type="GO" id="GO:0004300">
    <property type="term" value="F:enoyl-CoA hydratase activity"/>
    <property type="evidence" value="ECO:0007669"/>
    <property type="project" value="UniProtKB-EC"/>
</dbReference>
<keyword evidence="2" id="KW-0456">Lyase</keyword>
<dbReference type="Gene3D" id="3.90.226.10">
    <property type="entry name" value="2-enoyl-CoA Hydratase, Chain A, domain 1"/>
    <property type="match status" value="1"/>
</dbReference>
<organism evidence="2 3">
    <name type="scientific">Aurantiacibacter luteus</name>
    <dbReference type="NCBI Taxonomy" id="1581420"/>
    <lineage>
        <taxon>Bacteria</taxon>
        <taxon>Pseudomonadati</taxon>
        <taxon>Pseudomonadota</taxon>
        <taxon>Alphaproteobacteria</taxon>
        <taxon>Sphingomonadales</taxon>
        <taxon>Erythrobacteraceae</taxon>
        <taxon>Aurantiacibacter</taxon>
    </lineage>
</organism>
<dbReference type="InterPro" id="IPR051683">
    <property type="entry name" value="Enoyl-CoA_Hydratase/Isomerase"/>
</dbReference>
<dbReference type="InterPro" id="IPR029045">
    <property type="entry name" value="ClpP/crotonase-like_dom_sf"/>
</dbReference>
<accession>A0A0G9MWK2</accession>
<dbReference type="Proteomes" id="UP000053464">
    <property type="component" value="Unassembled WGS sequence"/>
</dbReference>
<dbReference type="EC" id="4.2.1.17" evidence="2"/>
<sequence>MKQPAKGPSQPDPRPQEETVGYDVIDGVAWVRFNRPDKRNCMSPKLNRQMLKVLEELEFDDRVQVLVLTGEGEAWSAGMDLLEYFRAAEQEGLHKTRQHQREAYGWWERLRWYEKPTIAMINGWCFGGAYGPLFACDLAFCSDDAQFGLSEINWAILPGGGASKVAAELMGFRDAMYHAMMGENLSGKEAAAKGMVNESLPADQLKDRVQAVADVLKKKDGHALRATKWAVRRVREMTYDNAEDYLIRAQEALNDFGGWETRKEATRQFLDEKTFKPGLGAFDKSKLEG</sequence>
<gene>
    <name evidence="2" type="ORF">AAW00_00270</name>
</gene>
<name>A0A0G9MWK2_9SPHN</name>
<dbReference type="NCBIfam" id="NF006588">
    <property type="entry name" value="PRK09120.1"/>
    <property type="match status" value="1"/>
</dbReference>
<dbReference type="GO" id="GO:0008300">
    <property type="term" value="P:isoprenoid catabolic process"/>
    <property type="evidence" value="ECO:0007669"/>
    <property type="project" value="TreeGrafter"/>
</dbReference>
<evidence type="ECO:0000313" key="2">
    <source>
        <dbReference type="EMBL" id="KLE34979.1"/>
    </source>
</evidence>
<dbReference type="CDD" id="cd06558">
    <property type="entry name" value="crotonase-like"/>
    <property type="match status" value="1"/>
</dbReference>
<evidence type="ECO:0000313" key="3">
    <source>
        <dbReference type="Proteomes" id="UP000053464"/>
    </source>
</evidence>
<dbReference type="SUPFAM" id="SSF52096">
    <property type="entry name" value="ClpP/crotonase"/>
    <property type="match status" value="1"/>
</dbReference>
<dbReference type="OrthoDB" id="9802898at2"/>
<protein>
    <submittedName>
        <fullName evidence="2">p-hydroxycinnamoyl CoA hydratase/lyase</fullName>
        <ecNumber evidence="2">4.2.1.17</ecNumber>
    </submittedName>
</protein>
<keyword evidence="3" id="KW-1185">Reference proteome</keyword>
<comment type="caution">
    <text evidence="2">The sequence shown here is derived from an EMBL/GenBank/DDBJ whole genome shotgun (WGS) entry which is preliminary data.</text>
</comment>
<dbReference type="AlphaFoldDB" id="A0A0G9MWK2"/>
<proteinExistence type="inferred from homology"/>
<dbReference type="PANTHER" id="PTHR42964">
    <property type="entry name" value="ENOYL-COA HYDRATASE"/>
    <property type="match status" value="1"/>
</dbReference>
<evidence type="ECO:0000256" key="1">
    <source>
        <dbReference type="ARBA" id="ARBA00005254"/>
    </source>
</evidence>
<reference evidence="2 3" key="1">
    <citation type="submission" date="2015-04" db="EMBL/GenBank/DDBJ databases">
        <title>The draft genome sequence of Erythrobacter luteus KA37.</title>
        <authorList>
            <person name="Zhuang L."/>
            <person name="Liu Y."/>
            <person name="Shao Z."/>
        </authorList>
    </citation>
    <scope>NUCLEOTIDE SEQUENCE [LARGE SCALE GENOMIC DNA]</scope>
    <source>
        <strain evidence="2 3">KA37</strain>
    </source>
</reference>
<dbReference type="STRING" id="1581420.AAW00_00270"/>
<dbReference type="EMBL" id="LBHB01000001">
    <property type="protein sequence ID" value="KLE34979.1"/>
    <property type="molecule type" value="Genomic_DNA"/>
</dbReference>
<dbReference type="Pfam" id="PF00378">
    <property type="entry name" value="ECH_1"/>
    <property type="match status" value="1"/>
</dbReference>
<dbReference type="InterPro" id="IPR001753">
    <property type="entry name" value="Enoyl-CoA_hydra/iso"/>
</dbReference>
<dbReference type="RefSeq" id="WP_047002381.1">
    <property type="nucleotide sequence ID" value="NZ_LBHB01000001.1"/>
</dbReference>
<dbReference type="PANTHER" id="PTHR42964:SF1">
    <property type="entry name" value="POLYKETIDE BIOSYNTHESIS ENOYL-COA HYDRATASE PKSH-RELATED"/>
    <property type="match status" value="1"/>
</dbReference>
<dbReference type="PATRIC" id="fig|1581420.6.peg.55"/>
<dbReference type="Gene3D" id="6.10.250.2850">
    <property type="match status" value="1"/>
</dbReference>
<comment type="similarity">
    <text evidence="1">Belongs to the enoyl-CoA hydratase/isomerase family.</text>
</comment>